<name>A0A2M8RWW5_9PAST</name>
<feature type="domain" description="DUF1731" evidence="3">
    <location>
        <begin position="246"/>
        <end position="286"/>
    </location>
</feature>
<reference evidence="4 5" key="1">
    <citation type="submission" date="2017-11" db="EMBL/GenBank/DDBJ databases">
        <title>Reclassification of Bisgaard taxon 5 as Caviibacterium pharyngocola gen. nov., sp. nov.</title>
        <authorList>
            <person name="Christensen H."/>
        </authorList>
    </citation>
    <scope>NUCLEOTIDE SEQUENCE [LARGE SCALE GENOMIC DNA]</scope>
    <source>
        <strain evidence="4 5">7_3</strain>
    </source>
</reference>
<evidence type="ECO:0000313" key="4">
    <source>
        <dbReference type="EMBL" id="PJG83385.1"/>
    </source>
</evidence>
<dbReference type="PANTHER" id="PTHR11092">
    <property type="entry name" value="SUGAR NUCLEOTIDE EPIMERASE RELATED"/>
    <property type="match status" value="1"/>
</dbReference>
<dbReference type="InterPro" id="IPR001509">
    <property type="entry name" value="Epimerase_deHydtase"/>
</dbReference>
<dbReference type="NCBIfam" id="TIGR01777">
    <property type="entry name" value="yfcH"/>
    <property type="match status" value="1"/>
</dbReference>
<dbReference type="Proteomes" id="UP000230282">
    <property type="component" value="Unassembled WGS sequence"/>
</dbReference>
<dbReference type="Pfam" id="PF08338">
    <property type="entry name" value="DUF1731"/>
    <property type="match status" value="1"/>
</dbReference>
<dbReference type="OrthoDB" id="9801773at2"/>
<dbReference type="AlphaFoldDB" id="A0A2M8RWW5"/>
<protein>
    <submittedName>
        <fullName evidence="4">TIGR01777 family protein</fullName>
    </submittedName>
</protein>
<accession>A0A2M8RWW5</accession>
<evidence type="ECO:0000313" key="5">
    <source>
        <dbReference type="Proteomes" id="UP000230282"/>
    </source>
</evidence>
<evidence type="ECO:0000256" key="1">
    <source>
        <dbReference type="ARBA" id="ARBA00009353"/>
    </source>
</evidence>
<dbReference type="InterPro" id="IPR013549">
    <property type="entry name" value="DUF1731"/>
</dbReference>
<dbReference type="InterPro" id="IPR010099">
    <property type="entry name" value="SDR39U1"/>
</dbReference>
<dbReference type="Pfam" id="PF01370">
    <property type="entry name" value="Epimerase"/>
    <property type="match status" value="1"/>
</dbReference>
<comment type="caution">
    <text evidence="4">The sequence shown here is derived from an EMBL/GenBank/DDBJ whole genome shotgun (WGS) entry which is preliminary data.</text>
</comment>
<dbReference type="Gene3D" id="3.40.50.720">
    <property type="entry name" value="NAD(P)-binding Rossmann-like Domain"/>
    <property type="match status" value="1"/>
</dbReference>
<proteinExistence type="inferred from homology"/>
<keyword evidence="5" id="KW-1185">Reference proteome</keyword>
<organism evidence="4 5">
    <name type="scientific">Caviibacterium pharyngocola</name>
    <dbReference type="NCBI Taxonomy" id="28159"/>
    <lineage>
        <taxon>Bacteria</taxon>
        <taxon>Pseudomonadati</taxon>
        <taxon>Pseudomonadota</taxon>
        <taxon>Gammaproteobacteria</taxon>
        <taxon>Pasteurellales</taxon>
        <taxon>Pasteurellaceae</taxon>
        <taxon>Caviibacterium</taxon>
    </lineage>
</organism>
<gene>
    <name evidence="4" type="ORF">CVP04_04485</name>
</gene>
<dbReference type="EMBL" id="PHGZ01000008">
    <property type="protein sequence ID" value="PJG83385.1"/>
    <property type="molecule type" value="Genomic_DNA"/>
</dbReference>
<dbReference type="InterPro" id="IPR036291">
    <property type="entry name" value="NAD(P)-bd_dom_sf"/>
</dbReference>
<dbReference type="SUPFAM" id="SSF51735">
    <property type="entry name" value="NAD(P)-binding Rossmann-fold domains"/>
    <property type="match status" value="1"/>
</dbReference>
<sequence>MRILLTGATGFIGSALIPLLLRAGHQITALTRSPNTAQTRFPAVKFISSLKDYTNLDEFDAVINLAGEPIFDHRWTAKQKARLIHSRVDLTQKLTALINNGQRPPHTFISGSATGYYADQGSQSITEHSPAGVSFAAELCRQWEQATQQANCRVCILRTAMVFDPSGGALKRILPLYRRGLGGKLGSGKQYWAWISLTDMLNAILFLLTSPQCSGAFNLCAPNPITNADFNRLLGTALNRAHFMHAPAFLLHILLGERARLLTDSQKILPLRLQQAGFCFRHSTFSDLLPLLLKS</sequence>
<evidence type="ECO:0000259" key="2">
    <source>
        <dbReference type="Pfam" id="PF01370"/>
    </source>
</evidence>
<evidence type="ECO:0000259" key="3">
    <source>
        <dbReference type="Pfam" id="PF08338"/>
    </source>
</evidence>
<dbReference type="PANTHER" id="PTHR11092:SF0">
    <property type="entry name" value="EPIMERASE FAMILY PROTEIN SDR39U1"/>
    <property type="match status" value="1"/>
</dbReference>
<feature type="domain" description="NAD-dependent epimerase/dehydratase" evidence="2">
    <location>
        <begin position="3"/>
        <end position="219"/>
    </location>
</feature>
<dbReference type="RefSeq" id="WP_100296322.1">
    <property type="nucleotide sequence ID" value="NZ_PHGZ01000008.1"/>
</dbReference>
<comment type="similarity">
    <text evidence="1">Belongs to the NAD(P)-dependent epimerase/dehydratase family. SDR39U1 subfamily.</text>
</comment>